<dbReference type="InterPro" id="IPR001018">
    <property type="entry name" value="Beta-lactamase_class-B_CS"/>
</dbReference>
<accession>A0ABQ3I7U1</accession>
<keyword evidence="7" id="KW-0479">Metal-binding</keyword>
<dbReference type="InterPro" id="IPR050855">
    <property type="entry name" value="NDM-1-like"/>
</dbReference>
<dbReference type="NCBIfam" id="NF033088">
    <property type="entry name" value="bla_subclass_B1"/>
    <property type="match status" value="1"/>
</dbReference>
<evidence type="ECO:0000256" key="5">
    <source>
        <dbReference type="ARBA" id="ARBA00011245"/>
    </source>
</evidence>
<evidence type="ECO:0000256" key="11">
    <source>
        <dbReference type="ARBA" id="ARBA00022833"/>
    </source>
</evidence>
<comment type="subunit">
    <text evidence="5">Monomer.</text>
</comment>
<keyword evidence="9" id="KW-0574">Periplasm</keyword>
<evidence type="ECO:0000256" key="3">
    <source>
        <dbReference type="ARBA" id="ARBA00004418"/>
    </source>
</evidence>
<protein>
    <recommendedName>
        <fullName evidence="6">beta-lactamase</fullName>
        <ecNumber evidence="6">3.5.2.6</ecNumber>
    </recommendedName>
</protein>
<dbReference type="PROSITE" id="PS51257">
    <property type="entry name" value="PROKAR_LIPOPROTEIN"/>
    <property type="match status" value="1"/>
</dbReference>
<comment type="similarity">
    <text evidence="4">Belongs to the metallo-beta-lactamase superfamily. Class-B beta-lactamase family.</text>
</comment>
<evidence type="ECO:0000313" key="15">
    <source>
        <dbReference type="EMBL" id="GHE69538.1"/>
    </source>
</evidence>
<dbReference type="PANTHER" id="PTHR42951">
    <property type="entry name" value="METALLO-BETA-LACTAMASE DOMAIN-CONTAINING"/>
    <property type="match status" value="1"/>
</dbReference>
<comment type="catalytic activity">
    <reaction evidence="1">
        <text>a beta-lactam + H2O = a substituted beta-amino acid</text>
        <dbReference type="Rhea" id="RHEA:20401"/>
        <dbReference type="ChEBI" id="CHEBI:15377"/>
        <dbReference type="ChEBI" id="CHEBI:35627"/>
        <dbReference type="ChEBI" id="CHEBI:140347"/>
        <dbReference type="EC" id="3.5.2.6"/>
    </reaction>
</comment>
<organism evidence="15 16">
    <name type="scientific">Roseivirga thermotolerans</name>
    <dbReference type="NCBI Taxonomy" id="1758176"/>
    <lineage>
        <taxon>Bacteria</taxon>
        <taxon>Pseudomonadati</taxon>
        <taxon>Bacteroidota</taxon>
        <taxon>Cytophagia</taxon>
        <taxon>Cytophagales</taxon>
        <taxon>Roseivirgaceae</taxon>
        <taxon>Roseivirga</taxon>
    </lineage>
</organism>
<keyword evidence="8 13" id="KW-0732">Signal</keyword>
<name>A0ABQ3I7U1_9BACT</name>
<dbReference type="PROSITE" id="PS00744">
    <property type="entry name" value="BETA_LACTAMASE_B_2"/>
    <property type="match status" value="1"/>
</dbReference>
<keyword evidence="12" id="KW-0046">Antibiotic resistance</keyword>
<evidence type="ECO:0000256" key="13">
    <source>
        <dbReference type="SAM" id="SignalP"/>
    </source>
</evidence>
<sequence length="266" mass="29383">MKNALLFLTLLCPALFSCNQTKTKNHQQAEEQKTEAAKTDSVVYQSQALTIIKLTDHTYQHISYLDTDTFGKVPCNGMFVINEGESIVFDTPTHSENAKELIIFIRSELKSKITALIPTHFHEDCIGGINEFDTQGIPAFVGTRTIKLLTDNNYNFKTPVNAFNDSLNLKLGNQAVVVHFLGEGHTQDNLVGYFPLDHVLFGGCLIKSVGAGKGNLEDANVQQWPATVANVKRKFPEANLVVPGHGKTGNTALLDYTIQLFETNNQ</sequence>
<dbReference type="RefSeq" id="WP_189630776.1">
    <property type="nucleotide sequence ID" value="NZ_BNAG01000003.1"/>
</dbReference>
<evidence type="ECO:0000256" key="6">
    <source>
        <dbReference type="ARBA" id="ARBA00012865"/>
    </source>
</evidence>
<gene>
    <name evidence="15" type="primary">bla</name>
    <name evidence="15" type="ORF">GCM10011340_26960</name>
</gene>
<evidence type="ECO:0000256" key="4">
    <source>
        <dbReference type="ARBA" id="ARBA00005250"/>
    </source>
</evidence>
<evidence type="ECO:0000313" key="16">
    <source>
        <dbReference type="Proteomes" id="UP000658258"/>
    </source>
</evidence>
<dbReference type="SMART" id="SM00849">
    <property type="entry name" value="Lactamase_B"/>
    <property type="match status" value="1"/>
</dbReference>
<dbReference type="PANTHER" id="PTHR42951:SF4">
    <property type="entry name" value="ACYL-COENZYME A THIOESTERASE MBLAC2"/>
    <property type="match status" value="1"/>
</dbReference>
<evidence type="ECO:0000256" key="1">
    <source>
        <dbReference type="ARBA" id="ARBA00001526"/>
    </source>
</evidence>
<comment type="caution">
    <text evidence="15">The sequence shown here is derived from an EMBL/GenBank/DDBJ whole genome shotgun (WGS) entry which is preliminary data.</text>
</comment>
<evidence type="ECO:0000256" key="7">
    <source>
        <dbReference type="ARBA" id="ARBA00022723"/>
    </source>
</evidence>
<evidence type="ECO:0000256" key="2">
    <source>
        <dbReference type="ARBA" id="ARBA00001947"/>
    </source>
</evidence>
<dbReference type="Gene3D" id="3.60.15.10">
    <property type="entry name" value="Ribonuclease Z/Hydroxyacylglutathione hydrolase-like"/>
    <property type="match status" value="1"/>
</dbReference>
<keyword evidence="10" id="KW-0378">Hydrolase</keyword>
<proteinExistence type="inferred from homology"/>
<dbReference type="EC" id="3.5.2.6" evidence="6"/>
<evidence type="ECO:0000259" key="14">
    <source>
        <dbReference type="SMART" id="SM00849"/>
    </source>
</evidence>
<feature type="chain" id="PRO_5045079351" description="beta-lactamase" evidence="13">
    <location>
        <begin position="18"/>
        <end position="266"/>
    </location>
</feature>
<evidence type="ECO:0000256" key="12">
    <source>
        <dbReference type="ARBA" id="ARBA00023251"/>
    </source>
</evidence>
<feature type="domain" description="Metallo-beta-lactamase" evidence="14">
    <location>
        <begin position="74"/>
        <end position="245"/>
    </location>
</feature>
<dbReference type="InterPro" id="IPR036866">
    <property type="entry name" value="RibonucZ/Hydroxyglut_hydro"/>
</dbReference>
<dbReference type="CDD" id="cd16302">
    <property type="entry name" value="CcrA-like_MBL-B1"/>
    <property type="match status" value="1"/>
</dbReference>
<keyword evidence="16" id="KW-1185">Reference proteome</keyword>
<dbReference type="EMBL" id="BNAG01000003">
    <property type="protein sequence ID" value="GHE69538.1"/>
    <property type="molecule type" value="Genomic_DNA"/>
</dbReference>
<evidence type="ECO:0000256" key="8">
    <source>
        <dbReference type="ARBA" id="ARBA00022729"/>
    </source>
</evidence>
<dbReference type="Proteomes" id="UP000658258">
    <property type="component" value="Unassembled WGS sequence"/>
</dbReference>
<comment type="subcellular location">
    <subcellularLocation>
        <location evidence="3">Periplasm</location>
    </subcellularLocation>
</comment>
<feature type="signal peptide" evidence="13">
    <location>
        <begin position="1"/>
        <end position="17"/>
    </location>
</feature>
<dbReference type="Pfam" id="PF00753">
    <property type="entry name" value="Lactamase_B"/>
    <property type="match status" value="1"/>
</dbReference>
<evidence type="ECO:0000256" key="10">
    <source>
        <dbReference type="ARBA" id="ARBA00022801"/>
    </source>
</evidence>
<keyword evidence="11" id="KW-0862">Zinc</keyword>
<dbReference type="SUPFAM" id="SSF56281">
    <property type="entry name" value="Metallo-hydrolase/oxidoreductase"/>
    <property type="match status" value="1"/>
</dbReference>
<dbReference type="InterPro" id="IPR058199">
    <property type="entry name" value="BlaB//VIM/IMP-1"/>
</dbReference>
<comment type="cofactor">
    <cofactor evidence="2">
        <name>Zn(2+)</name>
        <dbReference type="ChEBI" id="CHEBI:29105"/>
    </cofactor>
</comment>
<reference evidence="16" key="1">
    <citation type="journal article" date="2019" name="Int. J. Syst. Evol. Microbiol.">
        <title>The Global Catalogue of Microorganisms (GCM) 10K type strain sequencing project: providing services to taxonomists for standard genome sequencing and annotation.</title>
        <authorList>
            <consortium name="The Broad Institute Genomics Platform"/>
            <consortium name="The Broad Institute Genome Sequencing Center for Infectious Disease"/>
            <person name="Wu L."/>
            <person name="Ma J."/>
        </authorList>
    </citation>
    <scope>NUCLEOTIDE SEQUENCE [LARGE SCALE GENOMIC DNA]</scope>
    <source>
        <strain evidence="16">CGMCC 1.15111</strain>
    </source>
</reference>
<dbReference type="InterPro" id="IPR001279">
    <property type="entry name" value="Metallo-B-lactamas"/>
</dbReference>
<evidence type="ECO:0000256" key="9">
    <source>
        <dbReference type="ARBA" id="ARBA00022764"/>
    </source>
</evidence>